<keyword evidence="3" id="KW-1185">Reference proteome</keyword>
<sequence length="427" mass="50004">MQYRPGPRRDYFFDIDSRPKKKFADVYIDEVENVVKYSFIIHKSITYLDLSLCELSDLKGKTWGLKIRMTPRRIYYRVLMKKYICTEEACKKHMAPNRKLLYNYHLDVSNRLERSLYNTEPYEKIRYRSKGVLLNKIGTKPNWFEKHFNCMINEICMRSKKKVAFLGKVGKVAKRLKFIGKNRYIREKGLYFLFAYRADSTAVVDFMTAMDLEDGFFLGLHPNALEFFVQRTHGISSDLGKLPFGIDLINASIGSYPYREYEKVVSLFKFCSAPRFCKKTYEETKLRIDWKSLDLPDDTLETPVENGLMSRERYFLVLQILDIYLDDGPEELESLQLVWRSIPDAVISLDELKSAFPALMDTKHIQEIHGYIKNITGEEAVFLQPRSLKHYCRCAVRRILCSNGQLSTGIDSLGLMSELQSYLKLEH</sequence>
<evidence type="ECO:0000313" key="3">
    <source>
        <dbReference type="Proteomes" id="UP001497382"/>
    </source>
</evidence>
<dbReference type="AlphaFoldDB" id="A0AAV2B852"/>
<gene>
    <name evidence="2" type="ORF">LARSCL_LOCUS17171</name>
</gene>
<feature type="domain" description="SOCS box" evidence="1">
    <location>
        <begin position="384"/>
        <end position="427"/>
    </location>
</feature>
<organism evidence="2 3">
    <name type="scientific">Larinioides sclopetarius</name>
    <dbReference type="NCBI Taxonomy" id="280406"/>
    <lineage>
        <taxon>Eukaryota</taxon>
        <taxon>Metazoa</taxon>
        <taxon>Ecdysozoa</taxon>
        <taxon>Arthropoda</taxon>
        <taxon>Chelicerata</taxon>
        <taxon>Arachnida</taxon>
        <taxon>Araneae</taxon>
        <taxon>Araneomorphae</taxon>
        <taxon>Entelegynae</taxon>
        <taxon>Araneoidea</taxon>
        <taxon>Araneidae</taxon>
        <taxon>Larinioides</taxon>
    </lineage>
</organism>
<proteinExistence type="predicted"/>
<name>A0AAV2B852_9ARAC</name>
<reference evidence="2 3" key="1">
    <citation type="submission" date="2024-04" db="EMBL/GenBank/DDBJ databases">
        <authorList>
            <person name="Rising A."/>
            <person name="Reimegard J."/>
            <person name="Sonavane S."/>
            <person name="Akerstrom W."/>
            <person name="Nylinder S."/>
            <person name="Hedman E."/>
            <person name="Kallberg Y."/>
        </authorList>
    </citation>
    <scope>NUCLEOTIDE SEQUENCE [LARGE SCALE GENOMIC DNA]</scope>
</reference>
<dbReference type="EMBL" id="CAXIEN010000286">
    <property type="protein sequence ID" value="CAL1291604.1"/>
    <property type="molecule type" value="Genomic_DNA"/>
</dbReference>
<evidence type="ECO:0000313" key="2">
    <source>
        <dbReference type="EMBL" id="CAL1291604.1"/>
    </source>
</evidence>
<protein>
    <recommendedName>
        <fullName evidence="1">SOCS box domain-containing protein</fullName>
    </recommendedName>
</protein>
<dbReference type="PROSITE" id="PS50225">
    <property type="entry name" value="SOCS"/>
    <property type="match status" value="1"/>
</dbReference>
<accession>A0AAV2B852</accession>
<dbReference type="InterPro" id="IPR001496">
    <property type="entry name" value="SOCS_box"/>
</dbReference>
<dbReference type="Proteomes" id="UP001497382">
    <property type="component" value="Unassembled WGS sequence"/>
</dbReference>
<dbReference type="SMART" id="SM00969">
    <property type="entry name" value="SOCS_box"/>
    <property type="match status" value="1"/>
</dbReference>
<evidence type="ECO:0000259" key="1">
    <source>
        <dbReference type="PROSITE" id="PS50225"/>
    </source>
</evidence>
<comment type="caution">
    <text evidence="2">The sequence shown here is derived from an EMBL/GenBank/DDBJ whole genome shotgun (WGS) entry which is preliminary data.</text>
</comment>
<dbReference type="Pfam" id="PF07525">
    <property type="entry name" value="SOCS_box"/>
    <property type="match status" value="1"/>
</dbReference>